<organism evidence="1 2">
    <name type="scientific">Riccia fluitans</name>
    <dbReference type="NCBI Taxonomy" id="41844"/>
    <lineage>
        <taxon>Eukaryota</taxon>
        <taxon>Viridiplantae</taxon>
        <taxon>Streptophyta</taxon>
        <taxon>Embryophyta</taxon>
        <taxon>Marchantiophyta</taxon>
        <taxon>Marchantiopsida</taxon>
        <taxon>Marchantiidae</taxon>
        <taxon>Marchantiales</taxon>
        <taxon>Ricciaceae</taxon>
        <taxon>Riccia</taxon>
    </lineage>
</organism>
<evidence type="ECO:0000313" key="1">
    <source>
        <dbReference type="EMBL" id="KAL2629198.1"/>
    </source>
</evidence>
<reference evidence="1 2" key="1">
    <citation type="submission" date="2024-09" db="EMBL/GenBank/DDBJ databases">
        <title>Chromosome-scale assembly of Riccia fluitans.</title>
        <authorList>
            <person name="Paukszto L."/>
            <person name="Sawicki J."/>
            <person name="Karawczyk K."/>
            <person name="Piernik-Szablinska J."/>
            <person name="Szczecinska M."/>
            <person name="Mazdziarz M."/>
        </authorList>
    </citation>
    <scope>NUCLEOTIDE SEQUENCE [LARGE SCALE GENOMIC DNA]</scope>
    <source>
        <strain evidence="1">Rf_01</strain>
        <tissue evidence="1">Aerial parts of the thallus</tissue>
    </source>
</reference>
<gene>
    <name evidence="1" type="ORF">R1flu_013884</name>
</gene>
<proteinExistence type="predicted"/>
<keyword evidence="2" id="KW-1185">Reference proteome</keyword>
<evidence type="ECO:0000313" key="2">
    <source>
        <dbReference type="Proteomes" id="UP001605036"/>
    </source>
</evidence>
<sequence>MSQCAGQGRLAKGSAAFPSKNSPHLTGLSCVQFPPSSLVVAPSCYSIRYRKFDVTSESASAFEVELRITFVRVLVH</sequence>
<comment type="caution">
    <text evidence="1">The sequence shown here is derived from an EMBL/GenBank/DDBJ whole genome shotgun (WGS) entry which is preliminary data.</text>
</comment>
<dbReference type="EMBL" id="JBHFFA010000004">
    <property type="protein sequence ID" value="KAL2629198.1"/>
    <property type="molecule type" value="Genomic_DNA"/>
</dbReference>
<accession>A0ABD1YEW2</accession>
<protein>
    <submittedName>
        <fullName evidence="1">Uncharacterized protein</fullName>
    </submittedName>
</protein>
<name>A0ABD1YEW2_9MARC</name>
<dbReference type="Proteomes" id="UP001605036">
    <property type="component" value="Unassembled WGS sequence"/>
</dbReference>
<dbReference type="AlphaFoldDB" id="A0ABD1YEW2"/>